<proteinExistence type="predicted"/>
<evidence type="ECO:0000313" key="3">
    <source>
        <dbReference type="Proteomes" id="UP000527355"/>
    </source>
</evidence>
<feature type="region of interest" description="Disordered" evidence="1">
    <location>
        <begin position="1"/>
        <end position="40"/>
    </location>
</feature>
<feature type="region of interest" description="Disordered" evidence="1">
    <location>
        <begin position="196"/>
        <end position="218"/>
    </location>
</feature>
<evidence type="ECO:0000256" key="1">
    <source>
        <dbReference type="SAM" id="MobiDB-lite"/>
    </source>
</evidence>
<name>A0A7J7RH02_MYOMY</name>
<protein>
    <submittedName>
        <fullName evidence="2">Uncharacterized protein</fullName>
    </submittedName>
</protein>
<organism evidence="2 3">
    <name type="scientific">Myotis myotis</name>
    <name type="common">Greater mouse-eared bat</name>
    <name type="synonym">Vespertilio myotis</name>
    <dbReference type="NCBI Taxonomy" id="51298"/>
    <lineage>
        <taxon>Eukaryota</taxon>
        <taxon>Metazoa</taxon>
        <taxon>Chordata</taxon>
        <taxon>Craniata</taxon>
        <taxon>Vertebrata</taxon>
        <taxon>Euteleostomi</taxon>
        <taxon>Mammalia</taxon>
        <taxon>Eutheria</taxon>
        <taxon>Laurasiatheria</taxon>
        <taxon>Chiroptera</taxon>
        <taxon>Yangochiroptera</taxon>
        <taxon>Vespertilionidae</taxon>
        <taxon>Myotis</taxon>
    </lineage>
</organism>
<feature type="region of interest" description="Disordered" evidence="1">
    <location>
        <begin position="78"/>
        <end position="175"/>
    </location>
</feature>
<sequence>MPAPADLAAEAQPGRGPPLQRLQPQGRDGAGTSPEGMQEAGRQLALCCLREASWVRPPRIWATCGHWGRRTGVLAPAGASHLGPPRGSVSWTSSWGAPSERGRSRWGGALPPAAPVLRGKKTAGPGSVESEEEGQGPGSRVHGEEQEAPVGLRRSSWPKTEPGEGCQRPGGRGHAALEGLAPCLVVLPRGFLGPRPGAKADRAPSLGCNLPPGFWLDP</sequence>
<reference evidence="2 3" key="1">
    <citation type="journal article" date="2020" name="Nature">
        <title>Six reference-quality genomes reveal evolution of bat adaptations.</title>
        <authorList>
            <person name="Jebb D."/>
            <person name="Huang Z."/>
            <person name="Pippel M."/>
            <person name="Hughes G.M."/>
            <person name="Lavrichenko K."/>
            <person name="Devanna P."/>
            <person name="Winkler S."/>
            <person name="Jermiin L.S."/>
            <person name="Skirmuntt E.C."/>
            <person name="Katzourakis A."/>
            <person name="Burkitt-Gray L."/>
            <person name="Ray D.A."/>
            <person name="Sullivan K.A.M."/>
            <person name="Roscito J.G."/>
            <person name="Kirilenko B.M."/>
            <person name="Davalos L.M."/>
            <person name="Corthals A.P."/>
            <person name="Power M.L."/>
            <person name="Jones G."/>
            <person name="Ransome R.D."/>
            <person name="Dechmann D.K.N."/>
            <person name="Locatelli A.G."/>
            <person name="Puechmaille S.J."/>
            <person name="Fedrigo O."/>
            <person name="Jarvis E.D."/>
            <person name="Hiller M."/>
            <person name="Vernes S.C."/>
            <person name="Myers E.W."/>
            <person name="Teeling E.C."/>
        </authorList>
    </citation>
    <scope>NUCLEOTIDE SEQUENCE [LARGE SCALE GENOMIC DNA]</scope>
    <source>
        <strain evidence="2">MMyoMyo1</strain>
        <tissue evidence="2">Flight muscle</tissue>
    </source>
</reference>
<gene>
    <name evidence="2" type="ORF">mMyoMyo1_010326</name>
</gene>
<accession>A0A7J7RH02</accession>
<dbReference type="AlphaFoldDB" id="A0A7J7RH02"/>
<dbReference type="EMBL" id="JABWUV010000027">
    <property type="protein sequence ID" value="KAF6275470.1"/>
    <property type="molecule type" value="Genomic_DNA"/>
</dbReference>
<comment type="caution">
    <text evidence="2">The sequence shown here is derived from an EMBL/GenBank/DDBJ whole genome shotgun (WGS) entry which is preliminary data.</text>
</comment>
<dbReference type="Proteomes" id="UP000527355">
    <property type="component" value="Unassembled WGS sequence"/>
</dbReference>
<evidence type="ECO:0000313" key="2">
    <source>
        <dbReference type="EMBL" id="KAF6275470.1"/>
    </source>
</evidence>
<keyword evidence="3" id="KW-1185">Reference proteome</keyword>